<keyword evidence="3" id="KW-0274">FAD</keyword>
<keyword evidence="7" id="KW-1185">Reference proteome</keyword>
<reference evidence="6 7" key="1">
    <citation type="submission" date="2017-05" db="EMBL/GenBank/DDBJ databases">
        <title>Comparative genomic and metabolic analysis of manganese-oxidizing mechanisms in Celeribater manganoxidans DY25T: its adaption to the environment of polymetallic nodule.</title>
        <authorList>
            <person name="Wang X."/>
        </authorList>
    </citation>
    <scope>NUCLEOTIDE SEQUENCE [LARGE SCALE GENOMIC DNA]</scope>
    <source>
        <strain evidence="6 7">DY25</strain>
    </source>
</reference>
<dbReference type="InterPro" id="IPR023166">
    <property type="entry name" value="BaiN-like_dom_sf"/>
</dbReference>
<dbReference type="InterPro" id="IPR022460">
    <property type="entry name" value="Flavoprotein_PP4765"/>
</dbReference>
<dbReference type="Pfam" id="PF22780">
    <property type="entry name" value="HI0933_like_1st"/>
    <property type="match status" value="1"/>
</dbReference>
<dbReference type="Pfam" id="PF03486">
    <property type="entry name" value="HI0933_like"/>
    <property type="match status" value="1"/>
</dbReference>
<dbReference type="KEGG" id="cmag:CBW24_01535"/>
<name>A0A291M2S6_9RHOB</name>
<dbReference type="SUPFAM" id="SSF51905">
    <property type="entry name" value="FAD/NAD(P)-binding domain"/>
    <property type="match status" value="1"/>
</dbReference>
<evidence type="ECO:0000256" key="2">
    <source>
        <dbReference type="ARBA" id="ARBA00022630"/>
    </source>
</evidence>
<dbReference type="AlphaFoldDB" id="A0A291M2S6"/>
<dbReference type="Gene3D" id="1.10.8.260">
    <property type="entry name" value="HI0933 insert domain-like"/>
    <property type="match status" value="1"/>
</dbReference>
<evidence type="ECO:0000313" key="7">
    <source>
        <dbReference type="Proteomes" id="UP000219050"/>
    </source>
</evidence>
<evidence type="ECO:0000313" key="6">
    <source>
        <dbReference type="EMBL" id="ATI43249.1"/>
    </source>
</evidence>
<accession>A0A291M2S6</accession>
<dbReference type="InterPro" id="IPR057661">
    <property type="entry name" value="RsdA/BaiN/AoA(So)_Rossmann"/>
</dbReference>
<feature type="domain" description="RsdA/BaiN/AoA(So)-like Rossmann fold-like" evidence="4">
    <location>
        <begin position="1"/>
        <end position="370"/>
    </location>
</feature>
<evidence type="ECO:0000259" key="5">
    <source>
        <dbReference type="Pfam" id="PF22780"/>
    </source>
</evidence>
<dbReference type="SUPFAM" id="SSF160996">
    <property type="entry name" value="HI0933 insert domain-like"/>
    <property type="match status" value="1"/>
</dbReference>
<comment type="cofactor">
    <cofactor evidence="1">
        <name>FAD</name>
        <dbReference type="ChEBI" id="CHEBI:57692"/>
    </cofactor>
</comment>
<evidence type="ECO:0000256" key="3">
    <source>
        <dbReference type="ARBA" id="ARBA00022827"/>
    </source>
</evidence>
<dbReference type="PANTHER" id="PTHR42887">
    <property type="entry name" value="OS12G0638800 PROTEIN"/>
    <property type="match status" value="1"/>
</dbReference>
<dbReference type="NCBIfam" id="TIGR00275">
    <property type="entry name" value="aminoacetone oxidase family FAD-binding enzyme"/>
    <property type="match status" value="1"/>
</dbReference>
<proteinExistence type="predicted"/>
<feature type="domain" description="RsdA/BaiN/AoA(So)-like insert" evidence="5">
    <location>
        <begin position="176"/>
        <end position="318"/>
    </location>
</feature>
<dbReference type="Gene3D" id="2.40.30.10">
    <property type="entry name" value="Translation factors"/>
    <property type="match status" value="1"/>
</dbReference>
<gene>
    <name evidence="6" type="ORF">CBW24_01535</name>
</gene>
<evidence type="ECO:0000259" key="4">
    <source>
        <dbReference type="Pfam" id="PF03486"/>
    </source>
</evidence>
<evidence type="ECO:0000256" key="1">
    <source>
        <dbReference type="ARBA" id="ARBA00001974"/>
    </source>
</evidence>
<dbReference type="InterPro" id="IPR036188">
    <property type="entry name" value="FAD/NAD-bd_sf"/>
</dbReference>
<keyword evidence="2" id="KW-0285">Flavoprotein</keyword>
<dbReference type="PANTHER" id="PTHR42887:SF1">
    <property type="entry name" value="BLR3961 PROTEIN"/>
    <property type="match status" value="1"/>
</dbReference>
<dbReference type="Gene3D" id="3.50.50.60">
    <property type="entry name" value="FAD/NAD(P)-binding domain"/>
    <property type="match status" value="1"/>
</dbReference>
<dbReference type="InterPro" id="IPR004792">
    <property type="entry name" value="BaiN-like"/>
</dbReference>
<sequence>MAAEVLARAGHAVEVAEAKPSPARKFLMAGKSGLNLTKAEPQDAFRAAYAETAVPLAGMLDAFGPDDVCKWAEDLGQPLFTGTTGRVFPVAMKGSPLLRAWLARLQAAGVVVHRRWRWTGWADGACQFDTPDGPVTRRADATVLALGGASWARLGSDGTWAKLLAAEGVPLTPFAPANCGFRVAWSDHMARHFGQPVKGAALVVKGTAHRGEFVISARGVEGGGIYAVARDLRDGAELTLDLAPDLTVSALAERLSRPRGKASFANHLRKAARFDPVRVALLNEFARPLPDDPRALAQLAKALPVPLAGPRPLDEAISTAGGVAWAGVDSNLMLRARPGTFAAGEMLDWEAPTGGYLLSACFATGAWAGQGAAAWLEANAPA</sequence>
<dbReference type="InterPro" id="IPR055178">
    <property type="entry name" value="RsdA/BaiN/AoA(So)-like_dom"/>
</dbReference>
<protein>
    <submittedName>
        <fullName evidence="6">Aminoacetone oxidase family FAD-binding enzyme</fullName>
    </submittedName>
</protein>
<dbReference type="NCBIfam" id="TIGR03862">
    <property type="entry name" value="flavo_PP4765"/>
    <property type="match status" value="1"/>
</dbReference>
<dbReference type="Proteomes" id="UP000219050">
    <property type="component" value="Chromosome"/>
</dbReference>
<organism evidence="6 7">
    <name type="scientific">Pacificitalea manganoxidans</name>
    <dbReference type="NCBI Taxonomy" id="1411902"/>
    <lineage>
        <taxon>Bacteria</taxon>
        <taxon>Pseudomonadati</taxon>
        <taxon>Pseudomonadota</taxon>
        <taxon>Alphaproteobacteria</taxon>
        <taxon>Rhodobacterales</taxon>
        <taxon>Paracoccaceae</taxon>
        <taxon>Pacificitalea</taxon>
    </lineage>
</organism>
<dbReference type="EMBL" id="CP021404">
    <property type="protein sequence ID" value="ATI43249.1"/>
    <property type="molecule type" value="Genomic_DNA"/>
</dbReference>